<dbReference type="SMART" id="SM00966">
    <property type="entry name" value="SpoVT_AbrB"/>
    <property type="match status" value="1"/>
</dbReference>
<dbReference type="NCBIfam" id="TIGR01439">
    <property type="entry name" value="lp_hng_hel_AbrB"/>
    <property type="match status" value="1"/>
</dbReference>
<gene>
    <name evidence="1" type="ORF">MF626_004288</name>
</gene>
<sequence length="149" mass="17151">MKRTGMTRPLDSLGRIVLPKELRMTMEIDIGDPLEFFIEDQTLMLRKYKSTNCIFCGAVDTNTYFKDQFICDECAASMKTEDLIPVTATETHSPPLKQNMHMKKIYQRTDVILEKMRELMEEHPASSQKQLASMLGVSQGRISQLKKLM</sequence>
<evidence type="ECO:0000313" key="2">
    <source>
        <dbReference type="Proteomes" id="UP001055784"/>
    </source>
</evidence>
<dbReference type="Proteomes" id="UP001055784">
    <property type="component" value="Chromosome"/>
</dbReference>
<dbReference type="PANTHER" id="PTHR36432:SF4">
    <property type="entry name" value="TRANSITION STATE REGULATOR ABH-RELATED"/>
    <property type="match status" value="1"/>
</dbReference>
<dbReference type="Gene3D" id="2.10.260.10">
    <property type="match status" value="1"/>
</dbReference>
<dbReference type="InterPro" id="IPR007159">
    <property type="entry name" value="SpoVT-AbrB_dom"/>
</dbReference>
<dbReference type="PROSITE" id="PS51740">
    <property type="entry name" value="SPOVT_ABRB"/>
    <property type="match status" value="1"/>
</dbReference>
<organism evidence="1 2">
    <name type="scientific">Paenibacillus polymyxa</name>
    <name type="common">Bacillus polymyxa</name>
    <dbReference type="NCBI Taxonomy" id="1406"/>
    <lineage>
        <taxon>Bacteria</taxon>
        <taxon>Bacillati</taxon>
        <taxon>Bacillota</taxon>
        <taxon>Bacilli</taxon>
        <taxon>Bacillales</taxon>
        <taxon>Paenibacillaceae</taxon>
        <taxon>Paenibacillus</taxon>
    </lineage>
</organism>
<dbReference type="Gene3D" id="1.10.10.10">
    <property type="entry name" value="Winged helix-like DNA-binding domain superfamily/Winged helix DNA-binding domain"/>
    <property type="match status" value="1"/>
</dbReference>
<evidence type="ECO:0000313" key="1">
    <source>
        <dbReference type="EMBL" id="URJ49876.1"/>
    </source>
</evidence>
<dbReference type="GO" id="GO:0003677">
    <property type="term" value="F:DNA binding"/>
    <property type="evidence" value="ECO:0007669"/>
    <property type="project" value="UniProtKB-UniRule"/>
</dbReference>
<dbReference type="SUPFAM" id="SSF47413">
    <property type="entry name" value="lambda repressor-like DNA-binding domains"/>
    <property type="match status" value="1"/>
</dbReference>
<dbReference type="InterPro" id="IPR036388">
    <property type="entry name" value="WH-like_DNA-bd_sf"/>
</dbReference>
<name>A0A074LFZ1_PAEPO</name>
<dbReference type="SUPFAM" id="SSF89447">
    <property type="entry name" value="AbrB/MazE/MraZ-like"/>
    <property type="match status" value="1"/>
</dbReference>
<protein>
    <submittedName>
        <fullName evidence="1">AbrB/MazE/SpoVT family DNA-binding domain-containing protein</fullName>
    </submittedName>
</protein>
<dbReference type="AlphaFoldDB" id="A0A074LFZ1"/>
<accession>A0A074LFZ1</accession>
<keyword evidence="1" id="KW-0238">DNA-binding</keyword>
<dbReference type="PANTHER" id="PTHR36432">
    <property type="match status" value="1"/>
</dbReference>
<dbReference type="InterPro" id="IPR037914">
    <property type="entry name" value="SpoVT-AbrB_sf"/>
</dbReference>
<dbReference type="InterPro" id="IPR010982">
    <property type="entry name" value="Lambda_DNA-bd_dom_sf"/>
</dbReference>
<dbReference type="Pfam" id="PF04014">
    <property type="entry name" value="MazE_antitoxin"/>
    <property type="match status" value="1"/>
</dbReference>
<dbReference type="RefSeq" id="WP_039271650.1">
    <property type="nucleotide sequence ID" value="NZ_CP015423.1"/>
</dbReference>
<dbReference type="EMBL" id="CP097770">
    <property type="protein sequence ID" value="URJ49876.1"/>
    <property type="molecule type" value="Genomic_DNA"/>
</dbReference>
<dbReference type="InterPro" id="IPR052731">
    <property type="entry name" value="B_subtilis_Trans_State_Reg"/>
</dbReference>
<proteinExistence type="predicted"/>
<reference evidence="1" key="1">
    <citation type="submission" date="2022-11" db="EMBL/GenBank/DDBJ databases">
        <authorList>
            <person name="Vasilchenko N.G."/>
            <person name="Prazdnova E.V."/>
            <person name="Gorovtsov A.V."/>
            <person name="Chistyakov V.A."/>
            <person name="Pak M.L."/>
        </authorList>
    </citation>
    <scope>NUCLEOTIDE SEQUENCE</scope>
    <source>
        <strain evidence="1">R 4.5</strain>
    </source>
</reference>